<comment type="caution">
    <text evidence="1">The sequence shown here is derived from an EMBL/GenBank/DDBJ whole genome shotgun (WGS) entry which is preliminary data.</text>
</comment>
<evidence type="ECO:0000313" key="1">
    <source>
        <dbReference type="EMBL" id="CAD2187487.1"/>
    </source>
</evidence>
<gene>
    <name evidence="1" type="ORF">MENT_LOCUS40077</name>
</gene>
<name>A0A6V7WKF5_MELEN</name>
<evidence type="ECO:0000313" key="2">
    <source>
        <dbReference type="Proteomes" id="UP000580250"/>
    </source>
</evidence>
<dbReference type="Proteomes" id="UP000580250">
    <property type="component" value="Unassembled WGS sequence"/>
</dbReference>
<accession>A0A6V7WKF5</accession>
<sequence>MTNTTINLIEIPKQILSINLPTKQKYTALKPLFTAAFKAGCHSFDIKYNNSGNDQNIIEFVKLINEWSNKEFFNENQPSPRENKNISLSLTLIINNNLNETLSTDIEELLNQPNLNFRPNIILLKINNLNNNLYKQPKKKAKTGENNKNIIINIRSSIRKKDNYLDKNYPLKLWNSLEKYLTSGNLKDFGLCGIDLDKIEHVYNGALIKPKYWQVLHRWLIQHGMIIQRNCGTLNYLNISRQISISDIEICEEDMNILNDLYKRKAQEQIKR</sequence>
<dbReference type="SUPFAM" id="SSF51430">
    <property type="entry name" value="NAD(P)-linked oxidoreductase"/>
    <property type="match status" value="1"/>
</dbReference>
<organism evidence="1 2">
    <name type="scientific">Meloidogyne enterolobii</name>
    <name type="common">Root-knot nematode worm</name>
    <name type="synonym">Meloidogyne mayaguensis</name>
    <dbReference type="NCBI Taxonomy" id="390850"/>
    <lineage>
        <taxon>Eukaryota</taxon>
        <taxon>Metazoa</taxon>
        <taxon>Ecdysozoa</taxon>
        <taxon>Nematoda</taxon>
        <taxon>Chromadorea</taxon>
        <taxon>Rhabditida</taxon>
        <taxon>Tylenchina</taxon>
        <taxon>Tylenchomorpha</taxon>
        <taxon>Tylenchoidea</taxon>
        <taxon>Meloidogynidae</taxon>
        <taxon>Meloidogyninae</taxon>
        <taxon>Meloidogyne</taxon>
    </lineage>
</organism>
<dbReference type="InterPro" id="IPR036812">
    <property type="entry name" value="NAD(P)_OxRdtase_dom_sf"/>
</dbReference>
<dbReference type="EMBL" id="CAJEWN010000641">
    <property type="protein sequence ID" value="CAD2187487.1"/>
    <property type="molecule type" value="Genomic_DNA"/>
</dbReference>
<dbReference type="AlphaFoldDB" id="A0A6V7WKF5"/>
<reference evidence="1 2" key="1">
    <citation type="submission" date="2020-08" db="EMBL/GenBank/DDBJ databases">
        <authorList>
            <person name="Koutsovoulos G."/>
            <person name="Danchin GJ E."/>
        </authorList>
    </citation>
    <scope>NUCLEOTIDE SEQUENCE [LARGE SCALE GENOMIC DNA]</scope>
</reference>
<dbReference type="OrthoDB" id="416253at2759"/>
<protein>
    <submittedName>
        <fullName evidence="1">Uncharacterized protein</fullName>
    </submittedName>
</protein>
<proteinExistence type="predicted"/>